<feature type="compositionally biased region" description="Acidic residues" evidence="1">
    <location>
        <begin position="62"/>
        <end position="71"/>
    </location>
</feature>
<dbReference type="Proteomes" id="UP000095727">
    <property type="component" value="Unassembled WGS sequence"/>
</dbReference>
<feature type="transmembrane region" description="Helical" evidence="2">
    <location>
        <begin position="161"/>
        <end position="182"/>
    </location>
</feature>
<evidence type="ECO:0000313" key="4">
    <source>
        <dbReference type="Proteomes" id="UP000095727"/>
    </source>
</evidence>
<feature type="compositionally biased region" description="Basic and acidic residues" evidence="1">
    <location>
        <begin position="72"/>
        <end position="93"/>
    </location>
</feature>
<feature type="transmembrane region" description="Helical" evidence="2">
    <location>
        <begin position="194"/>
        <end position="216"/>
    </location>
</feature>
<keyword evidence="2" id="KW-0472">Membrane</keyword>
<feature type="region of interest" description="Disordered" evidence="1">
    <location>
        <begin position="21"/>
        <end position="101"/>
    </location>
</feature>
<evidence type="ECO:0000256" key="2">
    <source>
        <dbReference type="SAM" id="Phobius"/>
    </source>
</evidence>
<feature type="transmembrane region" description="Helical" evidence="2">
    <location>
        <begin position="228"/>
        <end position="251"/>
    </location>
</feature>
<dbReference type="AlphaFoldDB" id="A0A173TIR3"/>
<keyword evidence="2" id="KW-1133">Transmembrane helix</keyword>
<dbReference type="RefSeq" id="WP_055157346.1">
    <property type="nucleotide sequence ID" value="NZ_CYXR01000016.1"/>
</dbReference>
<feature type="transmembrane region" description="Helical" evidence="2">
    <location>
        <begin position="119"/>
        <end position="141"/>
    </location>
</feature>
<evidence type="ECO:0000313" key="3">
    <source>
        <dbReference type="EMBL" id="CUN02029.1"/>
    </source>
</evidence>
<gene>
    <name evidence="3" type="ORF">ERS852574_02182</name>
</gene>
<organism evidence="3 4">
    <name type="scientific">Coprococcus comes</name>
    <dbReference type="NCBI Taxonomy" id="410072"/>
    <lineage>
        <taxon>Bacteria</taxon>
        <taxon>Bacillati</taxon>
        <taxon>Bacillota</taxon>
        <taxon>Clostridia</taxon>
        <taxon>Lachnospirales</taxon>
        <taxon>Lachnospiraceae</taxon>
        <taxon>Coprococcus</taxon>
    </lineage>
</organism>
<sequence length="256" mass="29136">MNNKKNIDDYFDDNFEVTYTGDLPSIPVGQDDYDDRYDDTDYLNDYETDDYYDETDRLAPDYDGDYEEEDSYYDRQRPARRTERRNSRRRPDSSSEELAAPIRNIARTGSTAAEKLTTFILRPAPVLMSAIILAITFFSFWNQLSDYGDINTLTSNPDLTLIAYLTVGAVMLIWMLSTFFFTLSGIRHGTGRGLTYFVLVYVLSYLFSLAAAAIPADVQLLTGIRGGILVFGSLYPAYFPFCVVGIITCILRKILK</sequence>
<protein>
    <submittedName>
        <fullName evidence="3">Uncharacterized protein</fullName>
    </submittedName>
</protein>
<feature type="compositionally biased region" description="Acidic residues" evidence="1">
    <location>
        <begin position="31"/>
        <end position="53"/>
    </location>
</feature>
<reference evidence="3 4" key="1">
    <citation type="submission" date="2015-09" db="EMBL/GenBank/DDBJ databases">
        <authorList>
            <consortium name="Pathogen Informatics"/>
        </authorList>
    </citation>
    <scope>NUCLEOTIDE SEQUENCE [LARGE SCALE GENOMIC DNA]</scope>
    <source>
        <strain evidence="3 4">2789STDY5834962</strain>
    </source>
</reference>
<evidence type="ECO:0000256" key="1">
    <source>
        <dbReference type="SAM" id="MobiDB-lite"/>
    </source>
</evidence>
<name>A0A173TIR3_9FIRM</name>
<proteinExistence type="predicted"/>
<keyword evidence="2" id="KW-0812">Transmembrane</keyword>
<accession>A0A173TIR3</accession>
<dbReference type="EMBL" id="CYXR01000016">
    <property type="protein sequence ID" value="CUN02029.1"/>
    <property type="molecule type" value="Genomic_DNA"/>
</dbReference>